<organism evidence="2">
    <name type="scientific">Fagus sylvatica</name>
    <name type="common">Beechnut</name>
    <dbReference type="NCBI Taxonomy" id="28930"/>
    <lineage>
        <taxon>Eukaryota</taxon>
        <taxon>Viridiplantae</taxon>
        <taxon>Streptophyta</taxon>
        <taxon>Embryophyta</taxon>
        <taxon>Tracheophyta</taxon>
        <taxon>Spermatophyta</taxon>
        <taxon>Magnoliopsida</taxon>
        <taxon>eudicotyledons</taxon>
        <taxon>Gunneridae</taxon>
        <taxon>Pentapetalae</taxon>
        <taxon>rosids</taxon>
        <taxon>fabids</taxon>
        <taxon>Fagales</taxon>
        <taxon>Fagaceae</taxon>
        <taxon>Fagus</taxon>
    </lineage>
</organism>
<accession>A0A2N9FC31</accession>
<reference evidence="2" key="1">
    <citation type="submission" date="2018-02" db="EMBL/GenBank/DDBJ databases">
        <authorList>
            <person name="Cohen D.B."/>
            <person name="Kent A.D."/>
        </authorList>
    </citation>
    <scope>NUCLEOTIDE SEQUENCE</scope>
</reference>
<dbReference type="AlphaFoldDB" id="A0A2N9FC31"/>
<sequence length="338" mass="37917">MGNLLLIYYFIVTSTFGLWVKVFDIFGTHWVMGRAVADLSGWWNWLGKQCSDIWNLVPLCLMWTEDTYLWEDDDERYSVEKIPLYDSAEDEPTSKLLKSMNSSNSESTVDGKSKYSMTMTVSVGSEHQFESTSVVVQSPDSVPMEDVVVNEIKIEASEEMKLYSQDTQQAFSQKNAMISRIRKNQVDAKFAALLLASKEAQEEILRNEAYVEHPSCAGGCTCAGCGPLIWRCPKFDTPIWPGRCDLGDLVGSGSLRFERLRLWLLAAVGCGCWLLVVGLWLSIWLGVGLAVGGWVAIGLWACGCCRSTWCWVVAVVDLVWLCWVGYWLFAVAKGLPMF</sequence>
<keyword evidence="1" id="KW-0472">Membrane</keyword>
<feature type="transmembrane region" description="Helical" evidence="1">
    <location>
        <begin position="309"/>
        <end position="329"/>
    </location>
</feature>
<evidence type="ECO:0000256" key="1">
    <source>
        <dbReference type="SAM" id="Phobius"/>
    </source>
</evidence>
<name>A0A2N9FC31_FAGSY</name>
<keyword evidence="1" id="KW-0812">Transmembrane</keyword>
<feature type="transmembrane region" description="Helical" evidence="1">
    <location>
        <begin position="260"/>
        <end position="277"/>
    </location>
</feature>
<gene>
    <name evidence="2" type="ORF">FSB_LOCUS12645</name>
</gene>
<evidence type="ECO:0000313" key="2">
    <source>
        <dbReference type="EMBL" id="SPC84763.1"/>
    </source>
</evidence>
<protein>
    <submittedName>
        <fullName evidence="2">Uncharacterized protein</fullName>
    </submittedName>
</protein>
<keyword evidence="1" id="KW-1133">Transmembrane helix</keyword>
<proteinExistence type="predicted"/>
<dbReference type="EMBL" id="OIVN01000732">
    <property type="protein sequence ID" value="SPC84763.1"/>
    <property type="molecule type" value="Genomic_DNA"/>
</dbReference>
<feature type="transmembrane region" description="Helical" evidence="1">
    <location>
        <begin position="283"/>
        <end position="302"/>
    </location>
</feature>
<feature type="transmembrane region" description="Helical" evidence="1">
    <location>
        <begin position="6"/>
        <end position="26"/>
    </location>
</feature>